<dbReference type="InterPro" id="IPR025164">
    <property type="entry name" value="Toastrack_DUF4097"/>
</dbReference>
<comment type="caution">
    <text evidence="3">The sequence shown here is derived from an EMBL/GenBank/DDBJ whole genome shotgun (WGS) entry which is preliminary data.</text>
</comment>
<proteinExistence type="predicted"/>
<dbReference type="AlphaFoldDB" id="A0A6G4A2X6"/>
<feature type="signal peptide" evidence="1">
    <location>
        <begin position="1"/>
        <end position="23"/>
    </location>
</feature>
<name>A0A6G4A2X6_9BACL</name>
<evidence type="ECO:0000256" key="1">
    <source>
        <dbReference type="SAM" id="SignalP"/>
    </source>
</evidence>
<dbReference type="EMBL" id="JAAIKC010000011">
    <property type="protein sequence ID" value="NEW08823.1"/>
    <property type="molecule type" value="Genomic_DNA"/>
</dbReference>
<accession>A0A6G4A2X6</accession>
<dbReference type="PANTHER" id="PTHR34094:SF1">
    <property type="entry name" value="PROTEIN FAM185A"/>
    <property type="match status" value="1"/>
</dbReference>
<organism evidence="3">
    <name type="scientific">Paenibacillus sp. SYP-B3998</name>
    <dbReference type="NCBI Taxonomy" id="2678564"/>
    <lineage>
        <taxon>Bacteria</taxon>
        <taxon>Bacillati</taxon>
        <taxon>Bacillota</taxon>
        <taxon>Bacilli</taxon>
        <taxon>Bacillales</taxon>
        <taxon>Paenibacillaceae</taxon>
        <taxon>Paenibacillus</taxon>
    </lineage>
</organism>
<dbReference type="RefSeq" id="WP_163952081.1">
    <property type="nucleotide sequence ID" value="NZ_JAAIKC010000011.1"/>
</dbReference>
<feature type="domain" description="DUF4097" evidence="2">
    <location>
        <begin position="50"/>
        <end position="290"/>
    </location>
</feature>
<keyword evidence="1" id="KW-0732">Signal</keyword>
<feature type="chain" id="PRO_5026021666" evidence="1">
    <location>
        <begin position="24"/>
        <end position="293"/>
    </location>
</feature>
<evidence type="ECO:0000259" key="2">
    <source>
        <dbReference type="Pfam" id="PF13349"/>
    </source>
</evidence>
<dbReference type="PANTHER" id="PTHR34094">
    <property type="match status" value="1"/>
</dbReference>
<reference evidence="3" key="1">
    <citation type="submission" date="2020-02" db="EMBL/GenBank/DDBJ databases">
        <authorList>
            <person name="Shen X.-R."/>
            <person name="Zhang Y.-X."/>
        </authorList>
    </citation>
    <scope>NUCLEOTIDE SEQUENCE</scope>
    <source>
        <strain evidence="3">SYP-B3998</strain>
    </source>
</reference>
<evidence type="ECO:0000313" key="3">
    <source>
        <dbReference type="EMBL" id="NEW08823.1"/>
    </source>
</evidence>
<dbReference type="Pfam" id="PF13349">
    <property type="entry name" value="DUF4097"/>
    <property type="match status" value="1"/>
</dbReference>
<protein>
    <submittedName>
        <fullName evidence="3">DUF4097 domain-containing protein</fullName>
    </submittedName>
</protein>
<gene>
    <name evidence="3" type="ORF">GK047_22765</name>
</gene>
<sequence length="293" mass="31302">MKRGAKFFLLVGFACLAVGIVGAAVSFKDTDFKAGTTTIDIEKKIAATNIDTLTIQNEITGVTFIPSDTDEISVHLIGTVTKNRANECTIDAVTEGSNAWRVNVCKNKKIRFSFNLDELKDAIANFDNQLRTEVKLPNKLYKEIKVSSGTGSLNLKEVKAETLTASTDTGSIKVDRYEGKQLDLESDTGRITVVEGQGNVRLRTSTGNIHAKLHDIGDTVSLDADTGNIELQLSPPPTSASFDLSTDIGSVTLDIAGVNITESARSTVIGTLGDGRKKVTVSTDTGSVTVTDK</sequence>